<protein>
    <submittedName>
        <fullName evidence="2">Uncharacterized protein</fullName>
    </submittedName>
</protein>
<reference evidence="2" key="1">
    <citation type="journal article" date="2020" name="Stud. Mycol.">
        <title>101 Dothideomycetes genomes: a test case for predicting lifestyles and emergence of pathogens.</title>
        <authorList>
            <person name="Haridas S."/>
            <person name="Albert R."/>
            <person name="Binder M."/>
            <person name="Bloem J."/>
            <person name="Labutti K."/>
            <person name="Salamov A."/>
            <person name="Andreopoulos B."/>
            <person name="Baker S."/>
            <person name="Barry K."/>
            <person name="Bills G."/>
            <person name="Bluhm B."/>
            <person name="Cannon C."/>
            <person name="Castanera R."/>
            <person name="Culley D."/>
            <person name="Daum C."/>
            <person name="Ezra D."/>
            <person name="Gonzalez J."/>
            <person name="Henrissat B."/>
            <person name="Kuo A."/>
            <person name="Liang C."/>
            <person name="Lipzen A."/>
            <person name="Lutzoni F."/>
            <person name="Magnuson J."/>
            <person name="Mondo S."/>
            <person name="Nolan M."/>
            <person name="Ohm R."/>
            <person name="Pangilinan J."/>
            <person name="Park H.-J."/>
            <person name="Ramirez L."/>
            <person name="Alfaro M."/>
            <person name="Sun H."/>
            <person name="Tritt A."/>
            <person name="Yoshinaga Y."/>
            <person name="Zwiers L.-H."/>
            <person name="Turgeon B."/>
            <person name="Goodwin S."/>
            <person name="Spatafora J."/>
            <person name="Crous P."/>
            <person name="Grigoriev I."/>
        </authorList>
    </citation>
    <scope>NUCLEOTIDE SEQUENCE</scope>
    <source>
        <strain evidence="2">CBS 122368</strain>
    </source>
</reference>
<evidence type="ECO:0000256" key="1">
    <source>
        <dbReference type="SAM" id="MobiDB-lite"/>
    </source>
</evidence>
<keyword evidence="3" id="KW-1185">Reference proteome</keyword>
<proteinExistence type="predicted"/>
<feature type="compositionally biased region" description="Polar residues" evidence="1">
    <location>
        <begin position="270"/>
        <end position="295"/>
    </location>
</feature>
<gene>
    <name evidence="2" type="ORF">BU26DRAFT_603673</name>
</gene>
<sequence>MASAPEQSKAPQPTSHHALDNLQAMMNLVLISSGRYVKAHQAGPDAARMQYTLKRAVTAASERFNDSLDELETEIQQAQAVLRRDLALLQADRKKREAAAKEKEAEKARLAAESSAKKNAPVKKESSLPAAPSAKPDAPGPSKPPAEQPTEPRALTREQEDARPPVATASASAQDAPMESADNPATEHDSEFDFDAIFGDSVMDTAGDNQGDVDMDASGPDLNFTLDDSAPSLLRGLEDFAKSSDDGNANANASTNMDLDFAMPDLPDTAGNTSSEQPGTTKPADSTQQATDTSNDMLDTMATDDLDDLFNMDYENPEATQFDDAFFGFGES</sequence>
<feature type="compositionally biased region" description="Pro residues" evidence="1">
    <location>
        <begin position="138"/>
        <end position="147"/>
    </location>
</feature>
<dbReference type="EMBL" id="ML987193">
    <property type="protein sequence ID" value="KAF2251215.1"/>
    <property type="molecule type" value="Genomic_DNA"/>
</dbReference>
<accession>A0A6A6IKS1</accession>
<dbReference type="AlphaFoldDB" id="A0A6A6IKS1"/>
<dbReference type="Proteomes" id="UP000800094">
    <property type="component" value="Unassembled WGS sequence"/>
</dbReference>
<feature type="compositionally biased region" description="Basic and acidic residues" evidence="1">
    <location>
        <begin position="93"/>
        <end position="110"/>
    </location>
</feature>
<dbReference type="RefSeq" id="XP_033686219.1">
    <property type="nucleotide sequence ID" value="XM_033835447.1"/>
</dbReference>
<evidence type="ECO:0000313" key="3">
    <source>
        <dbReference type="Proteomes" id="UP000800094"/>
    </source>
</evidence>
<feature type="region of interest" description="Disordered" evidence="1">
    <location>
        <begin position="93"/>
        <end position="226"/>
    </location>
</feature>
<feature type="region of interest" description="Disordered" evidence="1">
    <location>
        <begin position="241"/>
        <end position="302"/>
    </location>
</feature>
<feature type="compositionally biased region" description="Basic and acidic residues" evidence="1">
    <location>
        <begin position="154"/>
        <end position="163"/>
    </location>
</feature>
<feature type="compositionally biased region" description="Polar residues" evidence="1">
    <location>
        <begin position="246"/>
        <end position="257"/>
    </location>
</feature>
<dbReference type="GeneID" id="54588777"/>
<dbReference type="OrthoDB" id="5409998at2759"/>
<name>A0A6A6IKS1_9PLEO</name>
<organism evidence="2 3">
    <name type="scientific">Trematosphaeria pertusa</name>
    <dbReference type="NCBI Taxonomy" id="390896"/>
    <lineage>
        <taxon>Eukaryota</taxon>
        <taxon>Fungi</taxon>
        <taxon>Dikarya</taxon>
        <taxon>Ascomycota</taxon>
        <taxon>Pezizomycotina</taxon>
        <taxon>Dothideomycetes</taxon>
        <taxon>Pleosporomycetidae</taxon>
        <taxon>Pleosporales</taxon>
        <taxon>Massarineae</taxon>
        <taxon>Trematosphaeriaceae</taxon>
        <taxon>Trematosphaeria</taxon>
    </lineage>
</organism>
<evidence type="ECO:0000313" key="2">
    <source>
        <dbReference type="EMBL" id="KAF2251215.1"/>
    </source>
</evidence>